<evidence type="ECO:0000259" key="2">
    <source>
        <dbReference type="Pfam" id="PF03807"/>
    </source>
</evidence>
<evidence type="ECO:0000256" key="1">
    <source>
        <dbReference type="ARBA" id="ARBA00023002"/>
    </source>
</evidence>
<evidence type="ECO:0000313" key="3">
    <source>
        <dbReference type="EMBL" id="OCA73471.1"/>
    </source>
</evidence>
<organism evidence="3 4">
    <name type="scientific">Chryseobacterium arthrosphaerae</name>
    <dbReference type="NCBI Taxonomy" id="651561"/>
    <lineage>
        <taxon>Bacteria</taxon>
        <taxon>Pseudomonadati</taxon>
        <taxon>Bacteroidota</taxon>
        <taxon>Flavobacteriia</taxon>
        <taxon>Flavobacteriales</taxon>
        <taxon>Weeksellaceae</taxon>
        <taxon>Chryseobacterium group</taxon>
        <taxon>Chryseobacterium</taxon>
    </lineage>
</organism>
<dbReference type="AlphaFoldDB" id="A0A1B8ZPF2"/>
<feature type="domain" description="Pyrroline-5-carboxylate reductase catalytic N-terminal" evidence="2">
    <location>
        <begin position="7"/>
        <end position="98"/>
    </location>
</feature>
<dbReference type="EMBL" id="MAYG01000001">
    <property type="protein sequence ID" value="OCA73471.1"/>
    <property type="molecule type" value="Genomic_DNA"/>
</dbReference>
<dbReference type="GO" id="GO:0016491">
    <property type="term" value="F:oxidoreductase activity"/>
    <property type="evidence" value="ECO:0007669"/>
    <property type="project" value="UniProtKB-KW"/>
</dbReference>
<dbReference type="InterPro" id="IPR028939">
    <property type="entry name" value="P5C_Rdtase_cat_N"/>
</dbReference>
<accession>A0A1B8ZPF2</accession>
<comment type="caution">
    <text evidence="3">The sequence shown here is derived from an EMBL/GenBank/DDBJ whole genome shotgun (WGS) entry which is preliminary data.</text>
</comment>
<dbReference type="Gene3D" id="3.40.50.720">
    <property type="entry name" value="NAD(P)-binding Rossmann-like Domain"/>
    <property type="match status" value="1"/>
</dbReference>
<reference evidence="4" key="1">
    <citation type="submission" date="2016-07" db="EMBL/GenBank/DDBJ databases">
        <authorList>
            <person name="Florea S."/>
            <person name="Webb J.S."/>
            <person name="Jaromczyk J."/>
            <person name="Schardl C.L."/>
        </authorList>
    </citation>
    <scope>NUCLEOTIDE SEQUENCE [LARGE SCALE GENOMIC DNA]</scope>
    <source>
        <strain evidence="4">CC-VM-7</strain>
    </source>
</reference>
<dbReference type="KEGG" id="carh:EGY05_06705"/>
<dbReference type="PANTHER" id="PTHR14239">
    <property type="entry name" value="DUDULIN-RELATED"/>
    <property type="match status" value="1"/>
</dbReference>
<dbReference type="OrthoDB" id="663900at2"/>
<sequence>MSTTTPKVAVIGLGNIGKTIAGNLIKGNREIIIAGRKIEDARSLAKQLGPLATAEDTASAIVDADIIIMSVWFNVEQELLSQYRDLLKNKIIIDPSNPIAPDEKGGFRKIIDESESAGEIISAKIPEETRLVKAFGTLGAASLQTAAFQGPEQAVLFYASNDSSVDKDVEQLIADSGFDPLKVGGIDQSVRIEVFGDLHEFGKLGKPVALKEARDKAFNS</sequence>
<dbReference type="PANTHER" id="PTHR14239:SF10">
    <property type="entry name" value="REDUCTASE"/>
    <property type="match status" value="1"/>
</dbReference>
<name>A0A1B8ZPF2_9FLAO</name>
<dbReference type="InterPro" id="IPR051267">
    <property type="entry name" value="STEAP_metalloreductase"/>
</dbReference>
<proteinExistence type="predicted"/>
<dbReference type="SUPFAM" id="SSF51735">
    <property type="entry name" value="NAD(P)-binding Rossmann-fold domains"/>
    <property type="match status" value="1"/>
</dbReference>
<keyword evidence="1" id="KW-0560">Oxidoreductase</keyword>
<dbReference type="Proteomes" id="UP000093432">
    <property type="component" value="Unassembled WGS sequence"/>
</dbReference>
<protein>
    <submittedName>
        <fullName evidence="3">NADP oxidoreductase coenzyme F420-dependent</fullName>
    </submittedName>
</protein>
<dbReference type="RefSeq" id="WP_065397476.1">
    <property type="nucleotide sequence ID" value="NZ_CP033811.1"/>
</dbReference>
<dbReference type="STRING" id="651561.BBI00_03550"/>
<dbReference type="InterPro" id="IPR036291">
    <property type="entry name" value="NAD(P)-bd_dom_sf"/>
</dbReference>
<dbReference type="Pfam" id="PF03807">
    <property type="entry name" value="F420_oxidored"/>
    <property type="match status" value="1"/>
</dbReference>
<gene>
    <name evidence="3" type="ORF">BBI00_03550</name>
</gene>
<evidence type="ECO:0000313" key="4">
    <source>
        <dbReference type="Proteomes" id="UP000093432"/>
    </source>
</evidence>